<dbReference type="OrthoDB" id="16510at2759"/>
<dbReference type="EMBL" id="KQ474079">
    <property type="protein sequence ID" value="KPV74741.1"/>
    <property type="molecule type" value="Genomic_DNA"/>
</dbReference>
<evidence type="ECO:0000256" key="3">
    <source>
        <dbReference type="ARBA" id="ARBA00020827"/>
    </source>
</evidence>
<dbReference type="PANTHER" id="PTHR20994:SF0">
    <property type="entry name" value="ER MEMBRANE PROTEIN COMPLEX SUBUNIT 6"/>
    <property type="match status" value="1"/>
</dbReference>
<evidence type="ECO:0000313" key="10">
    <source>
        <dbReference type="Proteomes" id="UP000053890"/>
    </source>
</evidence>
<protein>
    <recommendedName>
        <fullName evidence="3">ER membrane protein complex subunit 6</fullName>
    </recommendedName>
</protein>
<dbReference type="GO" id="GO:0000045">
    <property type="term" value="P:autophagosome assembly"/>
    <property type="evidence" value="ECO:0007669"/>
    <property type="project" value="TreeGrafter"/>
</dbReference>
<gene>
    <name evidence="9" type="ORF">RHOBADRAFT_53689</name>
</gene>
<evidence type="ECO:0000256" key="7">
    <source>
        <dbReference type="ARBA" id="ARBA00023136"/>
    </source>
</evidence>
<reference evidence="9 10" key="1">
    <citation type="journal article" date="2015" name="Front. Microbiol.">
        <title>Genome sequence of the plant growth promoting endophytic yeast Rhodotorula graminis WP1.</title>
        <authorList>
            <person name="Firrincieli A."/>
            <person name="Otillar R."/>
            <person name="Salamov A."/>
            <person name="Schmutz J."/>
            <person name="Khan Z."/>
            <person name="Redman R.S."/>
            <person name="Fleck N.D."/>
            <person name="Lindquist E."/>
            <person name="Grigoriev I.V."/>
            <person name="Doty S.L."/>
        </authorList>
    </citation>
    <scope>NUCLEOTIDE SEQUENCE [LARGE SCALE GENOMIC DNA]</scope>
    <source>
        <strain evidence="9 10">WP1</strain>
    </source>
</reference>
<keyword evidence="7 8" id="KW-0472">Membrane</keyword>
<feature type="transmembrane region" description="Helical" evidence="8">
    <location>
        <begin position="100"/>
        <end position="125"/>
    </location>
</feature>
<evidence type="ECO:0000256" key="5">
    <source>
        <dbReference type="ARBA" id="ARBA00022824"/>
    </source>
</evidence>
<dbReference type="Pfam" id="PF07019">
    <property type="entry name" value="EMC6"/>
    <property type="match status" value="1"/>
</dbReference>
<dbReference type="PANTHER" id="PTHR20994">
    <property type="entry name" value="ER MEMBRANE PROTEIN COMPLEX SUBUNIT 6"/>
    <property type="match status" value="1"/>
</dbReference>
<evidence type="ECO:0000256" key="2">
    <source>
        <dbReference type="ARBA" id="ARBA00009436"/>
    </source>
</evidence>
<feature type="transmembrane region" description="Helical" evidence="8">
    <location>
        <begin position="48"/>
        <end position="71"/>
    </location>
</feature>
<evidence type="ECO:0000313" key="9">
    <source>
        <dbReference type="EMBL" id="KPV74741.1"/>
    </source>
</evidence>
<organism evidence="9 10">
    <name type="scientific">Rhodotorula graminis (strain WP1)</name>
    <dbReference type="NCBI Taxonomy" id="578459"/>
    <lineage>
        <taxon>Eukaryota</taxon>
        <taxon>Fungi</taxon>
        <taxon>Dikarya</taxon>
        <taxon>Basidiomycota</taxon>
        <taxon>Pucciniomycotina</taxon>
        <taxon>Microbotryomycetes</taxon>
        <taxon>Sporidiobolales</taxon>
        <taxon>Sporidiobolaceae</taxon>
        <taxon>Rhodotorula</taxon>
    </lineage>
</organism>
<dbReference type="InterPro" id="IPR008504">
    <property type="entry name" value="Emc6"/>
</dbReference>
<sequence length="126" mass="13667">MAPTYEQPRADLDVTLPPRPFLAPHARVYPPNLVHNNQSLYYVKSTTACLAGALAGILGLTNLAGFALFLATSVSVGGAYSLAQCGANPQRFFVKPSEPLLAGTLGNCFSFILFWTLFYSLVYIYD</sequence>
<comment type="similarity">
    <text evidence="2">Belongs to the EMC6 family.</text>
</comment>
<keyword evidence="6 8" id="KW-1133">Transmembrane helix</keyword>
<evidence type="ECO:0000256" key="8">
    <source>
        <dbReference type="SAM" id="Phobius"/>
    </source>
</evidence>
<evidence type="ECO:0000256" key="6">
    <source>
        <dbReference type="ARBA" id="ARBA00022989"/>
    </source>
</evidence>
<keyword evidence="10" id="KW-1185">Reference proteome</keyword>
<name>A0A194S5P2_RHOGW</name>
<dbReference type="RefSeq" id="XP_018270790.1">
    <property type="nucleotide sequence ID" value="XM_018416961.1"/>
</dbReference>
<evidence type="ECO:0000256" key="1">
    <source>
        <dbReference type="ARBA" id="ARBA00004477"/>
    </source>
</evidence>
<dbReference type="GO" id="GO:0034975">
    <property type="term" value="P:protein folding in endoplasmic reticulum"/>
    <property type="evidence" value="ECO:0007669"/>
    <property type="project" value="TreeGrafter"/>
</dbReference>
<dbReference type="InterPro" id="IPR029008">
    <property type="entry name" value="EMC6-like"/>
</dbReference>
<dbReference type="STRING" id="578459.A0A194S5P2"/>
<dbReference type="OMA" id="VNCKGRP"/>
<keyword evidence="4 8" id="KW-0812">Transmembrane</keyword>
<dbReference type="GO" id="GO:0072546">
    <property type="term" value="C:EMC complex"/>
    <property type="evidence" value="ECO:0007669"/>
    <property type="project" value="InterPro"/>
</dbReference>
<comment type="subcellular location">
    <subcellularLocation>
        <location evidence="1">Endoplasmic reticulum membrane</location>
        <topology evidence="1">Multi-pass membrane protein</topology>
    </subcellularLocation>
</comment>
<proteinExistence type="inferred from homology"/>
<dbReference type="AlphaFoldDB" id="A0A194S5P2"/>
<keyword evidence="5" id="KW-0256">Endoplasmic reticulum</keyword>
<dbReference type="GeneID" id="28977409"/>
<dbReference type="Proteomes" id="UP000053890">
    <property type="component" value="Unassembled WGS sequence"/>
</dbReference>
<evidence type="ECO:0000256" key="4">
    <source>
        <dbReference type="ARBA" id="ARBA00022692"/>
    </source>
</evidence>
<accession>A0A194S5P2</accession>